<keyword evidence="1" id="KW-0418">Kinase</keyword>
<evidence type="ECO:0000313" key="1">
    <source>
        <dbReference type="EMBL" id="QGA72442.1"/>
    </source>
</evidence>
<reference evidence="1" key="1">
    <citation type="submission" date="2019-04" db="EMBL/GenBank/DDBJ databases">
        <title>Diversity and Distribution of a Novel Hyperthermophilic Aquificales Virus Family.</title>
        <authorList>
            <person name="Mead D.A."/>
            <person name="Chevrette M.G."/>
            <person name="Lodes M."/>
            <person name="Hedlund B."/>
            <person name="Schoenfeld T.W."/>
            <person name="Monsma S.A."/>
        </authorList>
    </citation>
    <scope>NUCLEOTIDE SEQUENCE</scope>
</reference>
<organism evidence="1">
    <name type="scientific">uncultured virus</name>
    <dbReference type="NCBI Taxonomy" id="340016"/>
    <lineage>
        <taxon>Viruses</taxon>
        <taxon>environmental samples</taxon>
    </lineage>
</organism>
<dbReference type="EMBL" id="MK783188">
    <property type="protein sequence ID" value="QGA72442.1"/>
    <property type="molecule type" value="Genomic_DNA"/>
</dbReference>
<sequence>MAKKKRWIQEAIKKPGAFTEWCKRQGFSGATKECIEMGKRSSNPTTRRRAVLAETLKKLAKKRKKK</sequence>
<proteinExistence type="predicted"/>
<name>A0A5Q0TWS8_9VIRU</name>
<protein>
    <submittedName>
        <fullName evidence="1">Thymidylate kinase</fullName>
    </submittedName>
</protein>
<dbReference type="GO" id="GO:0016301">
    <property type="term" value="F:kinase activity"/>
    <property type="evidence" value="ECO:0007669"/>
    <property type="project" value="UniProtKB-KW"/>
</dbReference>
<keyword evidence="1" id="KW-0808">Transferase</keyword>
<accession>A0A5Q0TWS8</accession>